<name>A0A6N3E2H0_9FIRM</name>
<dbReference type="RefSeq" id="WP_105085904.1">
    <property type="nucleotide sequence ID" value="NZ_CACRUF010000056.1"/>
</dbReference>
<evidence type="ECO:0000313" key="1">
    <source>
        <dbReference type="EMBL" id="VYU33888.1"/>
    </source>
</evidence>
<gene>
    <name evidence="1" type="ORF">VDLFYP95_00183</name>
</gene>
<proteinExistence type="predicted"/>
<reference evidence="1" key="1">
    <citation type="submission" date="2019-11" db="EMBL/GenBank/DDBJ databases">
        <authorList>
            <person name="Feng L."/>
        </authorList>
    </citation>
    <scope>NUCLEOTIDE SEQUENCE</scope>
    <source>
        <strain evidence="1">VdisparLFYP95</strain>
    </source>
</reference>
<dbReference type="EMBL" id="CACRUF010000056">
    <property type="protein sequence ID" value="VYU33888.1"/>
    <property type="molecule type" value="Genomic_DNA"/>
</dbReference>
<organism evidence="1">
    <name type="scientific">Veillonella dispar</name>
    <dbReference type="NCBI Taxonomy" id="39778"/>
    <lineage>
        <taxon>Bacteria</taxon>
        <taxon>Bacillati</taxon>
        <taxon>Bacillota</taxon>
        <taxon>Negativicutes</taxon>
        <taxon>Veillonellales</taxon>
        <taxon>Veillonellaceae</taxon>
        <taxon>Veillonella</taxon>
    </lineage>
</organism>
<protein>
    <submittedName>
        <fullName evidence="1">Uncharacterized protein</fullName>
    </submittedName>
</protein>
<sequence length="207" mass="24174">MTVLYEEKSQRAKSAEWLVLCFVILLLCGVGYTTYRSINLHTILIAEYFIEIMAIIVIVKQAVSRYTYILTDTKLVIEESSIFRKRHFEVDYDMIDGVFKFERELLTNIKYRYKYRKCSTSDPRPIWSLVYAIVKGDKVQNGRLLLKADDKFFDILEEHVPGRIRVPQADIVFYAAVRADAVKHGEDVQEYYKKLTTPEKDGPNILV</sequence>
<accession>A0A6N3E2H0</accession>
<dbReference type="AlphaFoldDB" id="A0A6N3E2H0"/>